<evidence type="ECO:0000313" key="2">
    <source>
        <dbReference type="Proteomes" id="UP000887565"/>
    </source>
</evidence>
<proteinExistence type="predicted"/>
<accession>A0A915I9H4</accession>
<protein>
    <submittedName>
        <fullName evidence="3">Uncharacterized protein</fullName>
    </submittedName>
</protein>
<dbReference type="WBParaSite" id="nRc.2.0.1.t10829-RA">
    <property type="protein sequence ID" value="nRc.2.0.1.t10829-RA"/>
    <property type="gene ID" value="nRc.2.0.1.g10829"/>
</dbReference>
<reference evidence="3" key="1">
    <citation type="submission" date="2022-11" db="UniProtKB">
        <authorList>
            <consortium name="WormBaseParasite"/>
        </authorList>
    </citation>
    <scope>IDENTIFICATION</scope>
</reference>
<sequence length="119" mass="13713">IFWQSSLIHALAVKPLAAVSYRNENCTKKRQWDDFAILNFLATYALYATPSKNVSDKLGTQMTGRIAERKKEQRRSDAGSISWQNIKEEVASPKLLHALICSKFDFLSNHRRFRPTNQQ</sequence>
<feature type="chain" id="PRO_5037942058" evidence="1">
    <location>
        <begin position="19"/>
        <end position="119"/>
    </location>
</feature>
<dbReference type="AlphaFoldDB" id="A0A915I9H4"/>
<keyword evidence="2" id="KW-1185">Reference proteome</keyword>
<keyword evidence="1" id="KW-0732">Signal</keyword>
<name>A0A915I9H4_ROMCU</name>
<feature type="signal peptide" evidence="1">
    <location>
        <begin position="1"/>
        <end position="18"/>
    </location>
</feature>
<dbReference type="Proteomes" id="UP000887565">
    <property type="component" value="Unplaced"/>
</dbReference>
<evidence type="ECO:0000313" key="3">
    <source>
        <dbReference type="WBParaSite" id="nRc.2.0.1.t10829-RA"/>
    </source>
</evidence>
<evidence type="ECO:0000256" key="1">
    <source>
        <dbReference type="SAM" id="SignalP"/>
    </source>
</evidence>
<organism evidence="2 3">
    <name type="scientific">Romanomermis culicivorax</name>
    <name type="common">Nematode worm</name>
    <dbReference type="NCBI Taxonomy" id="13658"/>
    <lineage>
        <taxon>Eukaryota</taxon>
        <taxon>Metazoa</taxon>
        <taxon>Ecdysozoa</taxon>
        <taxon>Nematoda</taxon>
        <taxon>Enoplea</taxon>
        <taxon>Dorylaimia</taxon>
        <taxon>Mermithida</taxon>
        <taxon>Mermithoidea</taxon>
        <taxon>Mermithidae</taxon>
        <taxon>Romanomermis</taxon>
    </lineage>
</organism>